<feature type="non-terminal residue" evidence="1">
    <location>
        <position position="97"/>
    </location>
</feature>
<gene>
    <name evidence="1" type="ORF">MJO28_015732</name>
</gene>
<reference evidence="2" key="2">
    <citation type="journal article" date="2018" name="Mol. Plant Microbe Interact.">
        <title>Genome sequence resources for the wheat stripe rust pathogen (Puccinia striiformis f. sp. tritici) and the barley stripe rust pathogen (Puccinia striiformis f. sp. hordei).</title>
        <authorList>
            <person name="Xia C."/>
            <person name="Wang M."/>
            <person name="Yin C."/>
            <person name="Cornejo O.E."/>
            <person name="Hulbert S.H."/>
            <person name="Chen X."/>
        </authorList>
    </citation>
    <scope>NUCLEOTIDE SEQUENCE [LARGE SCALE GENOMIC DNA]</scope>
    <source>
        <strain evidence="2">93-210</strain>
    </source>
</reference>
<name>A0ACC0DPV8_9BASI</name>
<reference evidence="1 2" key="3">
    <citation type="journal article" date="2022" name="Microbiol. Spectr.">
        <title>Folding features and dynamics of 3D genome architecture in plant fungal pathogens.</title>
        <authorList>
            <person name="Xia C."/>
        </authorList>
    </citation>
    <scope>NUCLEOTIDE SEQUENCE [LARGE SCALE GENOMIC DNA]</scope>
    <source>
        <strain evidence="1 2">93-210</strain>
    </source>
</reference>
<reference evidence="2" key="1">
    <citation type="journal article" date="2018" name="BMC Genomics">
        <title>Genomic insights into host adaptation between the wheat stripe rust pathogen (Puccinia striiformis f. sp. tritici) and the barley stripe rust pathogen (Puccinia striiformis f. sp. hordei).</title>
        <authorList>
            <person name="Xia C."/>
            <person name="Wang M."/>
            <person name="Yin C."/>
            <person name="Cornejo O.E."/>
            <person name="Hulbert S.H."/>
            <person name="Chen X."/>
        </authorList>
    </citation>
    <scope>NUCLEOTIDE SEQUENCE [LARGE SCALE GENOMIC DNA]</scope>
    <source>
        <strain evidence="2">93-210</strain>
    </source>
</reference>
<sequence length="97" mass="10895">MQEQLYDGTSSLISITSLRCNLVKQMEITLLKKANTVNINKSLVKKYAFVGKMEWIPAEFFVFVSKDLLRGHSLAPIGEQANQAIMENNPSTFTLLS</sequence>
<evidence type="ECO:0000313" key="1">
    <source>
        <dbReference type="EMBL" id="KAI7936833.1"/>
    </source>
</evidence>
<comment type="caution">
    <text evidence="1">The sequence shown here is derived from an EMBL/GenBank/DDBJ whole genome shotgun (WGS) entry which is preliminary data.</text>
</comment>
<dbReference type="Proteomes" id="UP001060170">
    <property type="component" value="Chromosome 17"/>
</dbReference>
<evidence type="ECO:0000313" key="2">
    <source>
        <dbReference type="Proteomes" id="UP001060170"/>
    </source>
</evidence>
<accession>A0ACC0DPV8</accession>
<protein>
    <submittedName>
        <fullName evidence="1">Uncharacterized protein</fullName>
    </submittedName>
</protein>
<organism evidence="1 2">
    <name type="scientific">Puccinia striiformis f. sp. tritici</name>
    <dbReference type="NCBI Taxonomy" id="168172"/>
    <lineage>
        <taxon>Eukaryota</taxon>
        <taxon>Fungi</taxon>
        <taxon>Dikarya</taxon>
        <taxon>Basidiomycota</taxon>
        <taxon>Pucciniomycotina</taxon>
        <taxon>Pucciniomycetes</taxon>
        <taxon>Pucciniales</taxon>
        <taxon>Pucciniaceae</taxon>
        <taxon>Puccinia</taxon>
    </lineage>
</organism>
<keyword evidence="2" id="KW-1185">Reference proteome</keyword>
<dbReference type="EMBL" id="CM045881">
    <property type="protein sequence ID" value="KAI7936833.1"/>
    <property type="molecule type" value="Genomic_DNA"/>
</dbReference>
<proteinExistence type="predicted"/>